<dbReference type="Proteomes" id="UP000322667">
    <property type="component" value="Chromosome D03"/>
</dbReference>
<evidence type="ECO:0000256" key="1">
    <source>
        <dbReference type="SAM" id="Phobius"/>
    </source>
</evidence>
<keyword evidence="1" id="KW-0812">Transmembrane</keyword>
<evidence type="ECO:0000313" key="2">
    <source>
        <dbReference type="EMBL" id="TYH80050.1"/>
    </source>
</evidence>
<feature type="transmembrane region" description="Helical" evidence="1">
    <location>
        <begin position="12"/>
        <end position="32"/>
    </location>
</feature>
<gene>
    <name evidence="2" type="ORF">ES332_D03G106800v1</name>
</gene>
<keyword evidence="1" id="KW-1133">Transmembrane helix</keyword>
<dbReference type="EMBL" id="CM017625">
    <property type="protein sequence ID" value="TYH80050.1"/>
    <property type="molecule type" value="Genomic_DNA"/>
</dbReference>
<protein>
    <submittedName>
        <fullName evidence="2">Uncharacterized protein</fullName>
    </submittedName>
</protein>
<dbReference type="AlphaFoldDB" id="A0A5D2LLT6"/>
<organism evidence="2 3">
    <name type="scientific">Gossypium tomentosum</name>
    <name type="common">Hawaiian cotton</name>
    <name type="synonym">Gossypium sandvicense</name>
    <dbReference type="NCBI Taxonomy" id="34277"/>
    <lineage>
        <taxon>Eukaryota</taxon>
        <taxon>Viridiplantae</taxon>
        <taxon>Streptophyta</taxon>
        <taxon>Embryophyta</taxon>
        <taxon>Tracheophyta</taxon>
        <taxon>Spermatophyta</taxon>
        <taxon>Magnoliopsida</taxon>
        <taxon>eudicotyledons</taxon>
        <taxon>Gunneridae</taxon>
        <taxon>Pentapetalae</taxon>
        <taxon>rosids</taxon>
        <taxon>malvids</taxon>
        <taxon>Malvales</taxon>
        <taxon>Malvaceae</taxon>
        <taxon>Malvoideae</taxon>
        <taxon>Gossypium</taxon>
    </lineage>
</organism>
<keyword evidence="3" id="KW-1185">Reference proteome</keyword>
<sequence length="61" mass="6948">MSNFPSFSLWLWFLFFSGFSVVGITIMASGLAKFEISGLSKSCVIDFNTSRMLRSVNYFVY</sequence>
<keyword evidence="1" id="KW-0472">Membrane</keyword>
<name>A0A5D2LLT6_GOSTO</name>
<evidence type="ECO:0000313" key="3">
    <source>
        <dbReference type="Proteomes" id="UP000322667"/>
    </source>
</evidence>
<reference evidence="2 3" key="1">
    <citation type="submission" date="2019-07" db="EMBL/GenBank/DDBJ databases">
        <title>WGS assembly of Gossypium tomentosum.</title>
        <authorList>
            <person name="Chen Z.J."/>
            <person name="Sreedasyam A."/>
            <person name="Ando A."/>
            <person name="Song Q."/>
            <person name="De L."/>
            <person name="Hulse-Kemp A."/>
            <person name="Ding M."/>
            <person name="Ye W."/>
            <person name="Kirkbride R."/>
            <person name="Jenkins J."/>
            <person name="Plott C."/>
            <person name="Lovell J."/>
            <person name="Lin Y.-M."/>
            <person name="Vaughn R."/>
            <person name="Liu B."/>
            <person name="Li W."/>
            <person name="Simpson S."/>
            <person name="Scheffler B."/>
            <person name="Saski C."/>
            <person name="Grover C."/>
            <person name="Hu G."/>
            <person name="Conover J."/>
            <person name="Carlson J."/>
            <person name="Shu S."/>
            <person name="Boston L."/>
            <person name="Williams M."/>
            <person name="Peterson D."/>
            <person name="Mcgee K."/>
            <person name="Jones D."/>
            <person name="Wendel J."/>
            <person name="Stelly D."/>
            <person name="Grimwood J."/>
            <person name="Schmutz J."/>
        </authorList>
    </citation>
    <scope>NUCLEOTIDE SEQUENCE [LARGE SCALE GENOMIC DNA]</scope>
    <source>
        <strain evidence="2">7179.01</strain>
    </source>
</reference>
<proteinExistence type="predicted"/>
<accession>A0A5D2LLT6</accession>